<evidence type="ECO:0000259" key="3">
    <source>
        <dbReference type="Pfam" id="PF25973"/>
    </source>
</evidence>
<dbReference type="GO" id="GO:0015562">
    <property type="term" value="F:efflux transmembrane transporter activity"/>
    <property type="evidence" value="ECO:0007669"/>
    <property type="project" value="TreeGrafter"/>
</dbReference>
<dbReference type="Pfam" id="PF25954">
    <property type="entry name" value="Beta-barrel_RND_2"/>
    <property type="match status" value="1"/>
</dbReference>
<dbReference type="AlphaFoldDB" id="A0A2U3KA74"/>
<dbReference type="GO" id="GO:1990281">
    <property type="term" value="C:efflux pump complex"/>
    <property type="evidence" value="ECO:0007669"/>
    <property type="project" value="TreeGrafter"/>
</dbReference>
<dbReference type="Gene3D" id="1.10.287.470">
    <property type="entry name" value="Helix hairpin bin"/>
    <property type="match status" value="1"/>
</dbReference>
<proteinExistence type="inferred from homology"/>
<dbReference type="Pfam" id="PF25973">
    <property type="entry name" value="BSH_CzcB"/>
    <property type="match status" value="1"/>
</dbReference>
<evidence type="ECO:0000256" key="1">
    <source>
        <dbReference type="ARBA" id="ARBA00009477"/>
    </source>
</evidence>
<feature type="domain" description="YknX-like C-terminal permuted SH3-like" evidence="4">
    <location>
        <begin position="342"/>
        <end position="412"/>
    </location>
</feature>
<dbReference type="Gene3D" id="2.40.420.20">
    <property type="match status" value="1"/>
</dbReference>
<dbReference type="InterPro" id="IPR058637">
    <property type="entry name" value="YknX-like_C"/>
</dbReference>
<protein>
    <submittedName>
        <fullName evidence="5">Efflux transporter, RND family, MFP subunit</fullName>
    </submittedName>
</protein>
<feature type="domain" description="CzcB-like barrel-sandwich hybrid" evidence="3">
    <location>
        <begin position="84"/>
        <end position="258"/>
    </location>
</feature>
<evidence type="ECO:0000313" key="5">
    <source>
        <dbReference type="EMBL" id="SPF36546.1"/>
    </source>
</evidence>
<comment type="similarity">
    <text evidence="1">Belongs to the membrane fusion protein (MFP) (TC 8.A.1) family.</text>
</comment>
<dbReference type="PANTHER" id="PTHR30469">
    <property type="entry name" value="MULTIDRUG RESISTANCE PROTEIN MDTA"/>
    <property type="match status" value="1"/>
</dbReference>
<dbReference type="PANTHER" id="PTHR30469:SF15">
    <property type="entry name" value="HLYD FAMILY OF SECRETION PROTEINS"/>
    <property type="match status" value="1"/>
</dbReference>
<sequence length="423" mass="43984">MAFLDLEKGNIPSSSAHTASSSVVCRRFVFAAFVLSLMLLAMGCSSSQEKEPVPLVTVKAAAVKIQTIENEISTDAILYPHDQAAIVPKVTAPIKKLYVTRGSRVHAGEVLATIEESDLKGALTESQGAYQQAEATYNSALQSAEHDLKIAKEQFDAAQSVYDSRVSLYKQGAASQKDVQDAQIALSQTSNQYGLAQKQYNLKSAEGQLTSAKGKLAAAQAQVDYSTIVSPIDGVVTDRPFFAGETPPAGAPILTVMDLSKVVARAYLSAAQAAQLHVGDAAALVPGGAGTEIEGKVTVVSPALDPNSTTVQVWVEAVNPGGRLKPGSTVGLKIVASTVKDALVVPVEAILTASDGATSVMAIGQDQAAYRTSVKTGIRQEGEVQVLSGLKAGDQVVTQGAYGLTDGAKVTISTPAAEPQDKD</sequence>
<evidence type="ECO:0000259" key="2">
    <source>
        <dbReference type="Pfam" id="PF25954"/>
    </source>
</evidence>
<dbReference type="NCBIfam" id="TIGR01730">
    <property type="entry name" value="RND_mfp"/>
    <property type="match status" value="1"/>
</dbReference>
<dbReference type="InterPro" id="IPR058647">
    <property type="entry name" value="BSH_CzcB-like"/>
</dbReference>
<name>A0A2U3KA74_9BACT</name>
<evidence type="ECO:0000313" key="6">
    <source>
        <dbReference type="Proteomes" id="UP000238701"/>
    </source>
</evidence>
<dbReference type="Pfam" id="PF25989">
    <property type="entry name" value="YknX_C"/>
    <property type="match status" value="1"/>
</dbReference>
<dbReference type="SUPFAM" id="SSF111369">
    <property type="entry name" value="HlyD-like secretion proteins"/>
    <property type="match status" value="1"/>
</dbReference>
<accession>A0A2U3KA74</accession>
<feature type="domain" description="CusB-like beta-barrel" evidence="2">
    <location>
        <begin position="269"/>
        <end position="336"/>
    </location>
</feature>
<dbReference type="InterPro" id="IPR058792">
    <property type="entry name" value="Beta-barrel_RND_2"/>
</dbReference>
<dbReference type="Gene3D" id="2.40.30.170">
    <property type="match status" value="1"/>
</dbReference>
<dbReference type="InterPro" id="IPR006143">
    <property type="entry name" value="RND_pump_MFP"/>
</dbReference>
<dbReference type="Gene3D" id="2.40.50.100">
    <property type="match status" value="1"/>
</dbReference>
<dbReference type="Proteomes" id="UP000238701">
    <property type="component" value="Unassembled WGS sequence"/>
</dbReference>
<gene>
    <name evidence="5" type="ORF">SBA1_1560002</name>
</gene>
<organism evidence="5 6">
    <name type="scientific">Candidatus Sulfotelmatobacter kueseliae</name>
    <dbReference type="NCBI Taxonomy" id="2042962"/>
    <lineage>
        <taxon>Bacteria</taxon>
        <taxon>Pseudomonadati</taxon>
        <taxon>Acidobacteriota</taxon>
        <taxon>Terriglobia</taxon>
        <taxon>Terriglobales</taxon>
        <taxon>Candidatus Korobacteraceae</taxon>
        <taxon>Candidatus Sulfotelmatobacter</taxon>
    </lineage>
</organism>
<evidence type="ECO:0000259" key="4">
    <source>
        <dbReference type="Pfam" id="PF25989"/>
    </source>
</evidence>
<dbReference type="OrthoDB" id="106087at2"/>
<dbReference type="EMBL" id="OMOD01000064">
    <property type="protein sequence ID" value="SPF36546.1"/>
    <property type="molecule type" value="Genomic_DNA"/>
</dbReference>
<reference evidence="6" key="1">
    <citation type="submission" date="2018-02" db="EMBL/GenBank/DDBJ databases">
        <authorList>
            <person name="Hausmann B."/>
        </authorList>
    </citation>
    <scope>NUCLEOTIDE SEQUENCE [LARGE SCALE GENOMIC DNA]</scope>
    <source>
        <strain evidence="6">Peat soil MAG SbA1</strain>
    </source>
</reference>